<feature type="transmembrane region" description="Helical" evidence="1">
    <location>
        <begin position="84"/>
        <end position="105"/>
    </location>
</feature>
<dbReference type="EMBL" id="FQYQ01000021">
    <property type="protein sequence ID" value="SHJ42765.1"/>
    <property type="molecule type" value="Genomic_DNA"/>
</dbReference>
<feature type="transmembrane region" description="Helical" evidence="1">
    <location>
        <begin position="15"/>
        <end position="32"/>
    </location>
</feature>
<organism evidence="2 3">
    <name type="scientific">Pseudobutyrivibrio xylanivorans DSM 14809</name>
    <dbReference type="NCBI Taxonomy" id="1123012"/>
    <lineage>
        <taxon>Bacteria</taxon>
        <taxon>Bacillati</taxon>
        <taxon>Bacillota</taxon>
        <taxon>Clostridia</taxon>
        <taxon>Lachnospirales</taxon>
        <taxon>Lachnospiraceae</taxon>
        <taxon>Pseudobutyrivibrio</taxon>
    </lineage>
</organism>
<reference evidence="2 3" key="1">
    <citation type="submission" date="2016-11" db="EMBL/GenBank/DDBJ databases">
        <authorList>
            <person name="Jaros S."/>
            <person name="Januszkiewicz K."/>
            <person name="Wedrychowicz H."/>
        </authorList>
    </citation>
    <scope>NUCLEOTIDE SEQUENCE [LARGE SCALE GENOMIC DNA]</scope>
    <source>
        <strain evidence="2 3">DSM 14809</strain>
    </source>
</reference>
<keyword evidence="1" id="KW-1133">Transmembrane helix</keyword>
<evidence type="ECO:0000256" key="1">
    <source>
        <dbReference type="SAM" id="Phobius"/>
    </source>
</evidence>
<evidence type="ECO:0000313" key="3">
    <source>
        <dbReference type="Proteomes" id="UP000184185"/>
    </source>
</evidence>
<evidence type="ECO:0000313" key="2">
    <source>
        <dbReference type="EMBL" id="SHJ42765.1"/>
    </source>
</evidence>
<keyword evidence="1" id="KW-0812">Transmembrane</keyword>
<proteinExistence type="predicted"/>
<keyword evidence="1" id="KW-0472">Membrane</keyword>
<name>A0A1M6J7W0_PSEXY</name>
<dbReference type="Proteomes" id="UP000184185">
    <property type="component" value="Unassembled WGS sequence"/>
</dbReference>
<dbReference type="OrthoDB" id="9901219at2"/>
<feature type="transmembrane region" description="Helical" evidence="1">
    <location>
        <begin position="44"/>
        <end position="63"/>
    </location>
</feature>
<dbReference type="RefSeq" id="WP_072918631.1">
    <property type="nucleotide sequence ID" value="NZ_FQYQ01000021.1"/>
</dbReference>
<sequence>MSKELFLKNSKKNRINGLLISLITVVLGIYGMNKWSIFPKHVDFVYLILFIIYIVAGVFGLVGSKRGKKNIIDGEYYCYSNNQGAYASSLNYILGILSFGMYAIIFLMEIVVFDTAVAITLFSSVCIVFSMRGVFMNNTYYLVKDGEKITIVSTKGNNTIDINNIKFFTHSLSVGGYKAVDSLGNTLFKWGLYWENGSRLGDDLEKQGVKFVLRNNK</sequence>
<accession>A0A1M6J7W0</accession>
<gene>
    <name evidence="2" type="ORF">SAMN02745725_02530</name>
</gene>
<dbReference type="AlphaFoldDB" id="A0A1M6J7W0"/>
<protein>
    <submittedName>
        <fullName evidence="2">Uncharacterized protein</fullName>
    </submittedName>
</protein>
<keyword evidence="3" id="KW-1185">Reference proteome</keyword>
<feature type="transmembrane region" description="Helical" evidence="1">
    <location>
        <begin position="111"/>
        <end position="131"/>
    </location>
</feature>